<protein>
    <recommendedName>
        <fullName evidence="4">Tropomodulin</fullName>
    </recommendedName>
</protein>
<feature type="region of interest" description="Disordered" evidence="1">
    <location>
        <begin position="108"/>
        <end position="132"/>
    </location>
</feature>
<proteinExistence type="predicted"/>
<feature type="compositionally biased region" description="Polar residues" evidence="1">
    <location>
        <begin position="110"/>
        <end position="119"/>
    </location>
</feature>
<feature type="compositionally biased region" description="Basic residues" evidence="1">
    <location>
        <begin position="123"/>
        <end position="132"/>
    </location>
</feature>
<gene>
    <name evidence="2" type="ORF">HHI36_002612</name>
</gene>
<keyword evidence="3" id="KW-1185">Reference proteome</keyword>
<dbReference type="EMBL" id="JABFTP020000185">
    <property type="protein sequence ID" value="KAL3288162.1"/>
    <property type="molecule type" value="Genomic_DNA"/>
</dbReference>
<accession>A0ABD2PBS9</accession>
<organism evidence="2 3">
    <name type="scientific">Cryptolaemus montrouzieri</name>
    <dbReference type="NCBI Taxonomy" id="559131"/>
    <lineage>
        <taxon>Eukaryota</taxon>
        <taxon>Metazoa</taxon>
        <taxon>Ecdysozoa</taxon>
        <taxon>Arthropoda</taxon>
        <taxon>Hexapoda</taxon>
        <taxon>Insecta</taxon>
        <taxon>Pterygota</taxon>
        <taxon>Neoptera</taxon>
        <taxon>Endopterygota</taxon>
        <taxon>Coleoptera</taxon>
        <taxon>Polyphaga</taxon>
        <taxon>Cucujiformia</taxon>
        <taxon>Coccinelloidea</taxon>
        <taxon>Coccinellidae</taxon>
        <taxon>Scymninae</taxon>
        <taxon>Scymnini</taxon>
        <taxon>Cryptolaemus</taxon>
    </lineage>
</organism>
<reference evidence="2 3" key="1">
    <citation type="journal article" date="2021" name="BMC Biol.">
        <title>Horizontally acquired antibacterial genes associated with adaptive radiation of ladybird beetles.</title>
        <authorList>
            <person name="Li H.S."/>
            <person name="Tang X.F."/>
            <person name="Huang Y.H."/>
            <person name="Xu Z.Y."/>
            <person name="Chen M.L."/>
            <person name="Du X.Y."/>
            <person name="Qiu B.Y."/>
            <person name="Chen P.T."/>
            <person name="Zhang W."/>
            <person name="Slipinski A."/>
            <person name="Escalona H.E."/>
            <person name="Waterhouse R.M."/>
            <person name="Zwick A."/>
            <person name="Pang H."/>
        </authorList>
    </citation>
    <scope>NUCLEOTIDE SEQUENCE [LARGE SCALE GENOMIC DNA]</scope>
    <source>
        <strain evidence="2">SYSU2018</strain>
    </source>
</reference>
<comment type="caution">
    <text evidence="2">The sequence shown here is derived from an EMBL/GenBank/DDBJ whole genome shotgun (WGS) entry which is preliminary data.</text>
</comment>
<name>A0ABD2PBS9_9CUCU</name>
<evidence type="ECO:0000256" key="1">
    <source>
        <dbReference type="SAM" id="MobiDB-lite"/>
    </source>
</evidence>
<dbReference type="AlphaFoldDB" id="A0ABD2PBS9"/>
<evidence type="ECO:0000313" key="2">
    <source>
        <dbReference type="EMBL" id="KAL3288162.1"/>
    </source>
</evidence>
<sequence length="132" mass="14748">MPPIAELSDLVATLDYQSAYHPFVSDTTLEVYDFVCRGNFILNHLNLSFNHLGADTLSDIHAVLTYQLTNGSSIEGLKSITVDGNHFQSDGTEQLQQEIADIFMQKRPRTGSSFPTVSIMTKRDKKRPSRGQ</sequence>
<dbReference type="Proteomes" id="UP001516400">
    <property type="component" value="Unassembled WGS sequence"/>
</dbReference>
<evidence type="ECO:0008006" key="4">
    <source>
        <dbReference type="Google" id="ProtNLM"/>
    </source>
</evidence>
<evidence type="ECO:0000313" key="3">
    <source>
        <dbReference type="Proteomes" id="UP001516400"/>
    </source>
</evidence>